<evidence type="ECO:0000313" key="3">
    <source>
        <dbReference type="Proteomes" id="UP001500220"/>
    </source>
</evidence>
<feature type="region of interest" description="Disordered" evidence="1">
    <location>
        <begin position="1"/>
        <end position="26"/>
    </location>
</feature>
<sequence>MPRRTIRSVRRAPSPERAGRQRTIGTPGGHRIVGVVRPRRRWTHLRKRTAGRSRLRRRATHRTFGARRSVVPRTVRALRTIVSRRRVVAWRGRAVRTRRTSGTVPFLRTPLRRRPIHPRRRPHLRKQRTVGTPGVGCAALVRQRPVGARHVVRRPLRTQRIVRQVAPRRRRIGASRNVGSRIVRRKRTAARAVVARQWAGLRDRAAHRAFRHRRRAERRSGRAVEQRWRGRRRNAQATGETGGALRGIGRFRLQRTGQLRLAARRARVRRLRQTAEVAGQRGHSAGRLRGRLGAVGHGPGRRRLAALLVLVPVGELLNPLPQGERVRFGRERGEFVAQVEARRTGRGPGAARRGRSPRRHLTAERAAHRRVRAAAATGRALRRVEARGPRRRRRILR</sequence>
<feature type="compositionally biased region" description="Basic and acidic residues" evidence="1">
    <location>
        <begin position="218"/>
        <end position="228"/>
    </location>
</feature>
<protein>
    <recommendedName>
        <fullName evidence="4">LigA</fullName>
    </recommendedName>
</protein>
<organism evidence="2 3">
    <name type="scientific">Saccharopolyspora thermophila</name>
    <dbReference type="NCBI Taxonomy" id="89367"/>
    <lineage>
        <taxon>Bacteria</taxon>
        <taxon>Bacillati</taxon>
        <taxon>Actinomycetota</taxon>
        <taxon>Actinomycetes</taxon>
        <taxon>Pseudonocardiales</taxon>
        <taxon>Pseudonocardiaceae</taxon>
        <taxon>Saccharopolyspora</taxon>
    </lineage>
</organism>
<keyword evidence="3" id="KW-1185">Reference proteome</keyword>
<dbReference type="Proteomes" id="UP001500220">
    <property type="component" value="Unassembled WGS sequence"/>
</dbReference>
<reference evidence="3" key="1">
    <citation type="journal article" date="2019" name="Int. J. Syst. Evol. Microbiol.">
        <title>The Global Catalogue of Microorganisms (GCM) 10K type strain sequencing project: providing services to taxonomists for standard genome sequencing and annotation.</title>
        <authorList>
            <consortium name="The Broad Institute Genomics Platform"/>
            <consortium name="The Broad Institute Genome Sequencing Center for Infectious Disease"/>
            <person name="Wu L."/>
            <person name="Ma J."/>
        </authorList>
    </citation>
    <scope>NUCLEOTIDE SEQUENCE [LARGE SCALE GENOMIC DNA]</scope>
    <source>
        <strain evidence="3">JCM 10664</strain>
    </source>
</reference>
<dbReference type="EMBL" id="BAAAHC010000005">
    <property type="protein sequence ID" value="GAA0510990.1"/>
    <property type="molecule type" value="Genomic_DNA"/>
</dbReference>
<name>A0ABP3M0L0_9PSEU</name>
<evidence type="ECO:0008006" key="4">
    <source>
        <dbReference type="Google" id="ProtNLM"/>
    </source>
</evidence>
<evidence type="ECO:0000313" key="2">
    <source>
        <dbReference type="EMBL" id="GAA0510990.1"/>
    </source>
</evidence>
<gene>
    <name evidence="2" type="ORF">GCM10009545_11270</name>
</gene>
<feature type="compositionally biased region" description="Basic residues" evidence="1">
    <location>
        <begin position="1"/>
        <end position="10"/>
    </location>
</feature>
<feature type="region of interest" description="Disordered" evidence="1">
    <location>
        <begin position="211"/>
        <end position="242"/>
    </location>
</feature>
<proteinExistence type="predicted"/>
<comment type="caution">
    <text evidence="2">The sequence shown here is derived from an EMBL/GenBank/DDBJ whole genome shotgun (WGS) entry which is preliminary data.</text>
</comment>
<evidence type="ECO:0000256" key="1">
    <source>
        <dbReference type="SAM" id="MobiDB-lite"/>
    </source>
</evidence>
<accession>A0ABP3M0L0</accession>